<organism evidence="1">
    <name type="scientific">uncultured Caudovirales phage</name>
    <dbReference type="NCBI Taxonomy" id="2100421"/>
    <lineage>
        <taxon>Viruses</taxon>
        <taxon>Duplodnaviria</taxon>
        <taxon>Heunggongvirae</taxon>
        <taxon>Uroviricota</taxon>
        <taxon>Caudoviricetes</taxon>
        <taxon>Peduoviridae</taxon>
        <taxon>Maltschvirus</taxon>
        <taxon>Maltschvirus maltsch</taxon>
    </lineage>
</organism>
<gene>
    <name evidence="1" type="ORF">UFOVP450_120</name>
</gene>
<dbReference type="EMBL" id="LR796421">
    <property type="protein sequence ID" value="CAB4143361.1"/>
    <property type="molecule type" value="Genomic_DNA"/>
</dbReference>
<name>A0A6J5MB09_9CAUD</name>
<accession>A0A6J5MB09</accession>
<protein>
    <recommendedName>
        <fullName evidence="2">IrrE N-terminal-like domain-containing protein</fullName>
    </recommendedName>
</protein>
<evidence type="ECO:0008006" key="2">
    <source>
        <dbReference type="Google" id="ProtNLM"/>
    </source>
</evidence>
<sequence>MRKTTKERLAKADKKMLNIVRDHLDYHMIRVRKWLPYNGRRTSRDVVYEAFIDHGQVNIPVPTDRYSFYVCMHEIGHIVKGERNFAYMQEYVAEQYAIAKCMKHGYLTKEIEDSAKRYVFEHMVQDCVVRVLPIDSFSKVALKWTGRTEEQLRRRSLQLAKRLYRDSDEVPAALERLAAKKLSLSAYKALLEITIKELSK</sequence>
<proteinExistence type="predicted"/>
<evidence type="ECO:0000313" key="1">
    <source>
        <dbReference type="EMBL" id="CAB4143361.1"/>
    </source>
</evidence>
<reference evidence="1" key="1">
    <citation type="submission" date="2020-04" db="EMBL/GenBank/DDBJ databases">
        <authorList>
            <person name="Chiriac C."/>
            <person name="Salcher M."/>
            <person name="Ghai R."/>
            <person name="Kavagutti S V."/>
        </authorList>
    </citation>
    <scope>NUCLEOTIDE SEQUENCE</scope>
</reference>